<dbReference type="InterPro" id="IPR001647">
    <property type="entry name" value="HTH_TetR"/>
</dbReference>
<feature type="DNA-binding region" description="H-T-H motif" evidence="2">
    <location>
        <begin position="42"/>
        <end position="61"/>
    </location>
</feature>
<dbReference type="PANTHER" id="PTHR47752:SF1">
    <property type="entry name" value="HTH-TYPE TRANSCRIPTIONAL REPRESSOR FABR"/>
    <property type="match status" value="1"/>
</dbReference>
<feature type="domain" description="HTH tetR-type" evidence="3">
    <location>
        <begin position="18"/>
        <end position="79"/>
    </location>
</feature>
<name>A0A1H5FJC9_PSEAG</name>
<proteinExistence type="predicted"/>
<keyword evidence="1 2" id="KW-0238">DNA-binding</keyword>
<dbReference type="Pfam" id="PF00440">
    <property type="entry name" value="TetR_N"/>
    <property type="match status" value="1"/>
</dbReference>
<dbReference type="Gene3D" id="1.10.10.60">
    <property type="entry name" value="Homeodomain-like"/>
    <property type="match status" value="1"/>
</dbReference>
<dbReference type="STRING" id="53406.SAMN05421553_3891"/>
<reference evidence="5" key="1">
    <citation type="submission" date="2016-10" db="EMBL/GenBank/DDBJ databases">
        <authorList>
            <person name="Varghese N."/>
            <person name="Submissions S."/>
        </authorList>
    </citation>
    <scope>NUCLEOTIDE SEQUENCE [LARGE SCALE GENOMIC DNA]</scope>
    <source>
        <strain evidence="5">DSM 12111</strain>
    </source>
</reference>
<evidence type="ECO:0000313" key="5">
    <source>
        <dbReference type="Proteomes" id="UP000242849"/>
    </source>
</evidence>
<dbReference type="InterPro" id="IPR050692">
    <property type="entry name" value="HTH_transcr_repressor_FabR"/>
</dbReference>
<evidence type="ECO:0000313" key="4">
    <source>
        <dbReference type="EMBL" id="SEE03499.1"/>
    </source>
</evidence>
<dbReference type="PROSITE" id="PS50977">
    <property type="entry name" value="HTH_TETR_2"/>
    <property type="match status" value="1"/>
</dbReference>
<dbReference type="InterPro" id="IPR009057">
    <property type="entry name" value="Homeodomain-like_sf"/>
</dbReference>
<dbReference type="RefSeq" id="WP_090385971.1">
    <property type="nucleotide sequence ID" value="NZ_FNSC01000001.1"/>
</dbReference>
<gene>
    <name evidence="4" type="ORF">SAMN05421553_3891</name>
</gene>
<protein>
    <submittedName>
        <fullName evidence="4">Transcriptional regulator, TetR family</fullName>
    </submittedName>
</protein>
<dbReference type="OrthoDB" id="8617654at2"/>
<dbReference type="EMBL" id="FNSC01000001">
    <property type="protein sequence ID" value="SEE03499.1"/>
    <property type="molecule type" value="Genomic_DNA"/>
</dbReference>
<accession>A0A1H5FJC9</accession>
<dbReference type="PANTHER" id="PTHR47752">
    <property type="entry name" value="HTH-TYPE TRANSCRIPTIONAL REPRESSOR FABR"/>
    <property type="match status" value="1"/>
</dbReference>
<dbReference type="Gene3D" id="1.10.357.10">
    <property type="entry name" value="Tetracycline Repressor, domain 2"/>
    <property type="match status" value="1"/>
</dbReference>
<dbReference type="Proteomes" id="UP000242849">
    <property type="component" value="Unassembled WGS sequence"/>
</dbReference>
<dbReference type="AlphaFoldDB" id="A0A1H5FJC9"/>
<organism evidence="4 5">
    <name type="scientific">Pseudomonas anguilliseptica</name>
    <dbReference type="NCBI Taxonomy" id="53406"/>
    <lineage>
        <taxon>Bacteria</taxon>
        <taxon>Pseudomonadati</taxon>
        <taxon>Pseudomonadota</taxon>
        <taxon>Gammaproteobacteria</taxon>
        <taxon>Pseudomonadales</taxon>
        <taxon>Pseudomonadaceae</taxon>
        <taxon>Pseudomonas</taxon>
    </lineage>
</organism>
<evidence type="ECO:0000256" key="2">
    <source>
        <dbReference type="PROSITE-ProRule" id="PRU00335"/>
    </source>
</evidence>
<evidence type="ECO:0000259" key="3">
    <source>
        <dbReference type="PROSITE" id="PS50977"/>
    </source>
</evidence>
<evidence type="ECO:0000256" key="1">
    <source>
        <dbReference type="ARBA" id="ARBA00023125"/>
    </source>
</evidence>
<dbReference type="SUPFAM" id="SSF46689">
    <property type="entry name" value="Homeodomain-like"/>
    <property type="match status" value="1"/>
</dbReference>
<keyword evidence="5" id="KW-1185">Reference proteome</keyword>
<sequence length="244" mass="27166">MQADASEQQPAAEKATEAPGKTLLLEAALRLTSTSRSLSNLGLRELAREAGLNPNTFYRHFKDVDDLGLTVIRQISTQLRQPLRDLRREAAERAVQTRRKSLPMLFGIDLQRGRRVCHETVQLFFDFVAQNPEAFIIGVRELHGASAVLRAALRAALQEVMDEFGADMAEDIIAFKLLPDMVNPSVVRQVSNLISRNLFQLSLDYIEQPERQAAICALAEEQIVMLFTGASVLQSLGQLKLPAE</sequence>
<dbReference type="GO" id="GO:0003677">
    <property type="term" value="F:DNA binding"/>
    <property type="evidence" value="ECO:0007669"/>
    <property type="project" value="UniProtKB-UniRule"/>
</dbReference>